<evidence type="ECO:0000256" key="1">
    <source>
        <dbReference type="ARBA" id="ARBA00004651"/>
    </source>
</evidence>
<evidence type="ECO:0000256" key="10">
    <source>
        <dbReference type="HAMAP-Rule" id="MF_00454"/>
    </source>
</evidence>
<name>A0A7W7BMJ7_9MICO</name>
<evidence type="ECO:0000256" key="3">
    <source>
        <dbReference type="ARBA" id="ARBA00022692"/>
    </source>
</evidence>
<evidence type="ECO:0000256" key="2">
    <source>
        <dbReference type="ARBA" id="ARBA00022475"/>
    </source>
</evidence>
<dbReference type="AlphaFoldDB" id="A0A7W7BMJ7"/>
<comment type="caution">
    <text evidence="11">The sequence shown here is derived from an EMBL/GenBank/DDBJ whole genome shotgun (WGS) entry which is preliminary data.</text>
</comment>
<feature type="transmembrane region" description="Helical" evidence="10">
    <location>
        <begin position="102"/>
        <end position="125"/>
    </location>
</feature>
<comment type="catalytic activity">
    <reaction evidence="8">
        <text>fluoride(in) = fluoride(out)</text>
        <dbReference type="Rhea" id="RHEA:76159"/>
        <dbReference type="ChEBI" id="CHEBI:17051"/>
    </reaction>
    <physiologicalReaction direction="left-to-right" evidence="8">
        <dbReference type="Rhea" id="RHEA:76160"/>
    </physiologicalReaction>
</comment>
<accession>A0A7W7BMJ7</accession>
<dbReference type="RefSeq" id="WP_343065809.1">
    <property type="nucleotide sequence ID" value="NZ_JACHMD010000001.1"/>
</dbReference>
<keyword evidence="10" id="KW-0406">Ion transport</keyword>
<dbReference type="GO" id="GO:0046872">
    <property type="term" value="F:metal ion binding"/>
    <property type="evidence" value="ECO:0007669"/>
    <property type="project" value="UniProtKB-KW"/>
</dbReference>
<feature type="binding site" evidence="10">
    <location>
        <position position="81"/>
    </location>
    <ligand>
        <name>Na(+)</name>
        <dbReference type="ChEBI" id="CHEBI:29101"/>
        <note>structural</note>
    </ligand>
</feature>
<keyword evidence="10" id="KW-0813">Transport</keyword>
<feature type="binding site" evidence="10">
    <location>
        <position position="84"/>
    </location>
    <ligand>
        <name>Na(+)</name>
        <dbReference type="ChEBI" id="CHEBI:29101"/>
        <note>structural</note>
    </ligand>
</feature>
<evidence type="ECO:0000256" key="7">
    <source>
        <dbReference type="ARBA" id="ARBA00035120"/>
    </source>
</evidence>
<dbReference type="Pfam" id="PF02537">
    <property type="entry name" value="CRCB"/>
    <property type="match status" value="1"/>
</dbReference>
<dbReference type="EMBL" id="JACHMD010000001">
    <property type="protein sequence ID" value="MBB4665402.1"/>
    <property type="molecule type" value="Genomic_DNA"/>
</dbReference>
<dbReference type="Proteomes" id="UP000573729">
    <property type="component" value="Unassembled WGS sequence"/>
</dbReference>
<protein>
    <recommendedName>
        <fullName evidence="10">Fluoride-specific ion channel FluC</fullName>
    </recommendedName>
</protein>
<gene>
    <name evidence="10" type="primary">fluC</name>
    <name evidence="10" type="synonym">crcB</name>
    <name evidence="11" type="ORF">BKA24_000111</name>
</gene>
<evidence type="ECO:0000256" key="9">
    <source>
        <dbReference type="ARBA" id="ARBA00049940"/>
    </source>
</evidence>
<evidence type="ECO:0000256" key="6">
    <source>
        <dbReference type="ARBA" id="ARBA00023303"/>
    </source>
</evidence>
<comment type="subcellular location">
    <subcellularLocation>
        <location evidence="1 10">Cell membrane</location>
        <topology evidence="1 10">Multi-pass membrane protein</topology>
    </subcellularLocation>
</comment>
<keyword evidence="12" id="KW-1185">Reference proteome</keyword>
<keyword evidence="10" id="KW-0915">Sodium</keyword>
<reference evidence="11 12" key="1">
    <citation type="submission" date="2020-08" db="EMBL/GenBank/DDBJ databases">
        <title>Sequencing the genomes of 1000 actinobacteria strains.</title>
        <authorList>
            <person name="Klenk H.-P."/>
        </authorList>
    </citation>
    <scope>NUCLEOTIDE SEQUENCE [LARGE SCALE GENOMIC DNA]</scope>
    <source>
        <strain evidence="11 12">DSM 24947</strain>
    </source>
</reference>
<feature type="transmembrane region" description="Helical" evidence="10">
    <location>
        <begin position="7"/>
        <end position="28"/>
    </location>
</feature>
<dbReference type="GO" id="GO:0140114">
    <property type="term" value="P:cellular detoxification of fluoride"/>
    <property type="evidence" value="ECO:0007669"/>
    <property type="project" value="UniProtKB-UniRule"/>
</dbReference>
<proteinExistence type="inferred from homology"/>
<keyword evidence="4 10" id="KW-1133">Transmembrane helix</keyword>
<organism evidence="11 12">
    <name type="scientific">Microbacterium marinum</name>
    <dbReference type="NCBI Taxonomy" id="421115"/>
    <lineage>
        <taxon>Bacteria</taxon>
        <taxon>Bacillati</taxon>
        <taxon>Actinomycetota</taxon>
        <taxon>Actinomycetes</taxon>
        <taxon>Micrococcales</taxon>
        <taxon>Microbacteriaceae</taxon>
        <taxon>Microbacterium</taxon>
    </lineage>
</organism>
<evidence type="ECO:0000256" key="5">
    <source>
        <dbReference type="ARBA" id="ARBA00023136"/>
    </source>
</evidence>
<comment type="function">
    <text evidence="9 10">Fluoride-specific ion channel. Important for reducing fluoride concentration in the cell, thus reducing its toxicity.</text>
</comment>
<feature type="transmembrane region" description="Helical" evidence="10">
    <location>
        <begin position="40"/>
        <end position="64"/>
    </location>
</feature>
<dbReference type="GO" id="GO:0062054">
    <property type="term" value="F:fluoride channel activity"/>
    <property type="evidence" value="ECO:0007669"/>
    <property type="project" value="UniProtKB-UniRule"/>
</dbReference>
<dbReference type="GO" id="GO:0005886">
    <property type="term" value="C:plasma membrane"/>
    <property type="evidence" value="ECO:0007669"/>
    <property type="project" value="UniProtKB-SubCell"/>
</dbReference>
<evidence type="ECO:0000313" key="12">
    <source>
        <dbReference type="Proteomes" id="UP000573729"/>
    </source>
</evidence>
<comment type="activity regulation">
    <text evidence="10">Na(+) is not transported, but it plays an essential structural role and its presence is essential for fluoride channel function.</text>
</comment>
<sequence length="134" mass="13335">MASDRPVWWVALLIVVIGGAAGVAARAAAVLPFPADAHPLVVPAVTMGVNIVGSLLLGLLLGVLGDRRPGLRLLVGTGFLGGFTTYSAFAVHSLQVFTDAPVVGLVLIAVSLFGGVIAAGVGLVVGSGRRADAA</sequence>
<dbReference type="InterPro" id="IPR003691">
    <property type="entry name" value="FluC"/>
</dbReference>
<keyword evidence="10" id="KW-0479">Metal-binding</keyword>
<comment type="similarity">
    <text evidence="7 10">Belongs to the fluoride channel Fluc/FEX (TC 1.A.43) family.</text>
</comment>
<keyword evidence="6 10" id="KW-0407">Ion channel</keyword>
<dbReference type="HAMAP" id="MF_00454">
    <property type="entry name" value="FluC"/>
    <property type="match status" value="1"/>
</dbReference>
<keyword evidence="3 10" id="KW-0812">Transmembrane</keyword>
<feature type="transmembrane region" description="Helical" evidence="10">
    <location>
        <begin position="71"/>
        <end position="90"/>
    </location>
</feature>
<evidence type="ECO:0000313" key="11">
    <source>
        <dbReference type="EMBL" id="MBB4665402.1"/>
    </source>
</evidence>
<evidence type="ECO:0000256" key="4">
    <source>
        <dbReference type="ARBA" id="ARBA00022989"/>
    </source>
</evidence>
<keyword evidence="5 10" id="KW-0472">Membrane</keyword>
<evidence type="ECO:0000256" key="8">
    <source>
        <dbReference type="ARBA" id="ARBA00035585"/>
    </source>
</evidence>
<keyword evidence="2 10" id="KW-1003">Cell membrane</keyword>